<dbReference type="Pfam" id="PF13489">
    <property type="entry name" value="Methyltransf_23"/>
    <property type="match status" value="1"/>
</dbReference>
<organism evidence="1 2">
    <name type="scientific">Caballeronia telluris</name>
    <dbReference type="NCBI Taxonomy" id="326475"/>
    <lineage>
        <taxon>Bacteria</taxon>
        <taxon>Pseudomonadati</taxon>
        <taxon>Pseudomonadota</taxon>
        <taxon>Betaproteobacteria</taxon>
        <taxon>Burkholderiales</taxon>
        <taxon>Burkholderiaceae</taxon>
        <taxon>Caballeronia</taxon>
    </lineage>
</organism>
<accession>A0A158IXS1</accession>
<comment type="caution">
    <text evidence="1">The sequence shown here is derived from an EMBL/GenBank/DDBJ whole genome shotgun (WGS) entry which is preliminary data.</text>
</comment>
<dbReference type="InterPro" id="IPR029063">
    <property type="entry name" value="SAM-dependent_MTases_sf"/>
</dbReference>
<sequence>MNQEEQDRLESISQVSLYSAGANSATVQYSFKIAERFLTGETLLEMGPAEGVMTELLATTRKKLTLVEGSGQFCEDLRRRFPKANVVHSLFEEFDSAEKFDNIILGHVLEHVQDPVDILARARHWLKPDTGRLFAAVPNSHSLHRQAAVIMGMLPQEDALNEMDIHHGHRRVFDPASFRNAFYQAKLEIEVFGGYWMKPVSNKQIEEHWTPEMLDAFMKLGERYPDIAGEIYVVARNRNTRG</sequence>
<proteinExistence type="predicted"/>
<dbReference type="GO" id="GO:0032259">
    <property type="term" value="P:methylation"/>
    <property type="evidence" value="ECO:0007669"/>
    <property type="project" value="UniProtKB-KW"/>
</dbReference>
<dbReference type="STRING" id="326475.AWB66_03536"/>
<dbReference type="GO" id="GO:0008168">
    <property type="term" value="F:methyltransferase activity"/>
    <property type="evidence" value="ECO:0007669"/>
    <property type="project" value="UniProtKB-KW"/>
</dbReference>
<dbReference type="AlphaFoldDB" id="A0A158IXS1"/>
<keyword evidence="2" id="KW-1185">Reference proteome</keyword>
<protein>
    <submittedName>
        <fullName evidence="1">Bifunctional 3-demethylubiquinone-9 3-methyltransferase/ 2-octaprenyl-6-hydroxy phenol methylase</fullName>
    </submittedName>
</protein>
<dbReference type="Gene3D" id="3.40.50.150">
    <property type="entry name" value="Vaccinia Virus protein VP39"/>
    <property type="match status" value="1"/>
</dbReference>
<keyword evidence="1" id="KW-0808">Transferase</keyword>
<dbReference type="Proteomes" id="UP000054717">
    <property type="component" value="Unassembled WGS sequence"/>
</dbReference>
<dbReference type="EMBL" id="FCNZ02000013">
    <property type="protein sequence ID" value="SAL61387.1"/>
    <property type="molecule type" value="Genomic_DNA"/>
</dbReference>
<dbReference type="CDD" id="cd02440">
    <property type="entry name" value="AdoMet_MTases"/>
    <property type="match status" value="1"/>
</dbReference>
<dbReference type="SUPFAM" id="SSF53335">
    <property type="entry name" value="S-adenosyl-L-methionine-dependent methyltransferases"/>
    <property type="match status" value="1"/>
</dbReference>
<evidence type="ECO:0000313" key="2">
    <source>
        <dbReference type="Proteomes" id="UP000054717"/>
    </source>
</evidence>
<evidence type="ECO:0000313" key="1">
    <source>
        <dbReference type="EMBL" id="SAL61387.1"/>
    </source>
</evidence>
<name>A0A158IXS1_9BURK</name>
<dbReference type="PANTHER" id="PTHR43861">
    <property type="entry name" value="TRANS-ACONITATE 2-METHYLTRANSFERASE-RELATED"/>
    <property type="match status" value="1"/>
</dbReference>
<gene>
    <name evidence="1" type="ORF">AWB66_03536</name>
</gene>
<dbReference type="RefSeq" id="WP_087631474.1">
    <property type="nucleotide sequence ID" value="NZ_FCNZ02000013.1"/>
</dbReference>
<keyword evidence="1" id="KW-0489">Methyltransferase</keyword>
<reference evidence="1" key="1">
    <citation type="submission" date="2016-01" db="EMBL/GenBank/DDBJ databases">
        <authorList>
            <person name="Peeters Charlotte."/>
        </authorList>
    </citation>
    <scope>NUCLEOTIDE SEQUENCE</scope>
    <source>
        <strain evidence="1">LMG 22936</strain>
    </source>
</reference>